<feature type="transmembrane region" description="Helical" evidence="2">
    <location>
        <begin position="344"/>
        <end position="364"/>
    </location>
</feature>
<keyword evidence="2" id="KW-1133">Transmembrane helix</keyword>
<name>A0A7Y8BNH4_9PSED</name>
<comment type="caution">
    <text evidence="3">The sequence shown here is derived from an EMBL/GenBank/DDBJ whole genome shotgun (WGS) entry which is preliminary data.</text>
</comment>
<organism evidence="3 4">
    <name type="scientific">Pseudomonas gingeri</name>
    <dbReference type="NCBI Taxonomy" id="117681"/>
    <lineage>
        <taxon>Bacteria</taxon>
        <taxon>Pseudomonadati</taxon>
        <taxon>Pseudomonadota</taxon>
        <taxon>Gammaproteobacteria</taxon>
        <taxon>Pseudomonadales</taxon>
        <taxon>Pseudomonadaceae</taxon>
        <taxon>Pseudomonas</taxon>
    </lineage>
</organism>
<evidence type="ECO:0000313" key="3">
    <source>
        <dbReference type="EMBL" id="NWB50142.1"/>
    </source>
</evidence>
<protein>
    <submittedName>
        <fullName evidence="3">Uncharacterized protein</fullName>
    </submittedName>
</protein>
<evidence type="ECO:0000313" key="4">
    <source>
        <dbReference type="Proteomes" id="UP000582981"/>
    </source>
</evidence>
<keyword evidence="2" id="KW-0812">Transmembrane</keyword>
<keyword evidence="2" id="KW-0472">Membrane</keyword>
<sequence length="367" mass="40932">MSAQELIIKEDLTPVNIASGLLDVIKDIELSIENASSHVSAIENRGWFKSTFSSAKTDLVDVSKSQNKINDLMLGLIQEVITLNTMSYSFLAAVICELEERAKMGWTDSEGRFQELSETGQGFADKAQSIFRKIAEGSKSTQERIELNKQNIEEVKSALSVKDALDTQQSQDIDRIKTALELEAERLASIDALLNQKSALDEQQDHAIQTILVELQENGRVDQERAQTIERNSGDIEAIQSTLSLKVEEIARQELHLGAVDTSLTQNAEQIAHLNELLNEQNVLSEKRDNAIRAILETLQKNSRSDLTRAQAIQVLERELLEFNERLVVQENRFARYSSRTNRLLVALAGSSLVMATTLVLKGLSVI</sequence>
<gene>
    <name evidence="3" type="ORF">HX829_27030</name>
</gene>
<accession>A0A7Y8BNH4</accession>
<reference evidence="3 4" key="1">
    <citation type="submission" date="2020-04" db="EMBL/GenBank/DDBJ databases">
        <title>Molecular characterization of pseudomonads from Agaricus bisporus reveal novel blotch 2 pathogens in Western Europe.</title>
        <authorList>
            <person name="Taparia T."/>
            <person name="Krijger M."/>
            <person name="Haynes E."/>
            <person name="Elpinstone J.G."/>
            <person name="Noble R."/>
            <person name="Van Der Wolf J."/>
        </authorList>
    </citation>
    <scope>NUCLEOTIDE SEQUENCE [LARGE SCALE GENOMIC DNA]</scope>
    <source>
        <strain evidence="3 4">F1001</strain>
    </source>
</reference>
<dbReference type="RefSeq" id="WP_177145444.1">
    <property type="nucleotide sequence ID" value="NZ_JACAPU010000039.1"/>
</dbReference>
<evidence type="ECO:0000256" key="1">
    <source>
        <dbReference type="SAM" id="Coils"/>
    </source>
</evidence>
<dbReference type="EMBL" id="JACAPU010000039">
    <property type="protein sequence ID" value="NWB50142.1"/>
    <property type="molecule type" value="Genomic_DNA"/>
</dbReference>
<dbReference type="AlphaFoldDB" id="A0A7Y8BNH4"/>
<feature type="coiled-coil region" evidence="1">
    <location>
        <begin position="274"/>
        <end position="333"/>
    </location>
</feature>
<evidence type="ECO:0000256" key="2">
    <source>
        <dbReference type="SAM" id="Phobius"/>
    </source>
</evidence>
<keyword evidence="1" id="KW-0175">Coiled coil</keyword>
<proteinExistence type="predicted"/>
<dbReference type="Proteomes" id="UP000582981">
    <property type="component" value="Unassembled WGS sequence"/>
</dbReference>